<evidence type="ECO:0000256" key="6">
    <source>
        <dbReference type="ARBA" id="ARBA00022723"/>
    </source>
</evidence>
<dbReference type="InterPro" id="IPR038354">
    <property type="entry name" value="VKOR_sf"/>
</dbReference>
<dbReference type="SMART" id="SM00399">
    <property type="entry name" value="ZnF_C4"/>
    <property type="match status" value="1"/>
</dbReference>
<feature type="transmembrane region" description="Helical" evidence="20">
    <location>
        <begin position="74"/>
        <end position="92"/>
    </location>
</feature>
<dbReference type="PANTHER" id="PTHR14519">
    <property type="entry name" value="VITAMIN K EPOXIDE REDUCTASE COMPLEX, SUBUNIT 1"/>
    <property type="match status" value="1"/>
</dbReference>
<keyword evidence="15" id="KW-1015">Disulfide bond</keyword>
<evidence type="ECO:0000256" key="4">
    <source>
        <dbReference type="ARBA" id="ARBA00022692"/>
    </source>
</evidence>
<sequence>MIVGQILLGLTGLSISLYAWYVKQQRQRNPKYKALCDIGPNASCSRVLTSEYGTGFGLVGSLFGQNSMMNASNVYFGMIFYILQIIFGLIATPLFTKFALVTSTISCLGSIYLAYILAFVLQDLCLVCVASYAINAGLFWSNLRTIYSIIDADLRRDINRHKFGTTELCGDNASIVNYGVLTCASCRTFFRRNGFNTKEIAVCRFDGRCEIVKTTRKYCTACRLAKCLNVGMNPDLIRKEELTKIKRKPPATNFQESTEHITTTIVLNTVPQTSALDLVTHDSLLTSTDLLTISNIVHAFDTFSPVADIRRTIDTLHSSASNSQFDSQQTIQMLSSFSNCLLLFLSSTPDFKVLTTSEQRSLLQRNMFGLLSLGGMYLMRESGIFDTPENEMIVALLYDNDTIRQARLISKRLDDPILIKLMLVALAFSSNCLTQANHRNFDRDSLLHGTFRLFGSQNVYVELLWKYLNHQHDDYQAVQRFSKLIKLFLDTFKFSCEVYETNELYKKFIDIVTEEAEKSYPNVSRTLKTTRLFERLMRVYHDCMQIQQETDIYFTKQLALFLSSS</sequence>
<dbReference type="OrthoDB" id="5850793at2759"/>
<evidence type="ECO:0000256" key="16">
    <source>
        <dbReference type="ARBA" id="ARBA00023163"/>
    </source>
</evidence>
<dbReference type="Gene3D" id="1.20.1440.130">
    <property type="entry name" value="VKOR domain"/>
    <property type="match status" value="1"/>
</dbReference>
<evidence type="ECO:0000256" key="19">
    <source>
        <dbReference type="ARBA" id="ARBA00023284"/>
    </source>
</evidence>
<dbReference type="GO" id="GO:0003700">
    <property type="term" value="F:DNA-binding transcription factor activity"/>
    <property type="evidence" value="ECO:0007669"/>
    <property type="project" value="InterPro"/>
</dbReference>
<dbReference type="Pfam" id="PF00105">
    <property type="entry name" value="zf-C4"/>
    <property type="match status" value="1"/>
</dbReference>
<comment type="caution">
    <text evidence="22">The sequence shown here is derived from an EMBL/GenBank/DDBJ whole genome shotgun (WGS) entry which is preliminary data.</text>
</comment>
<dbReference type="PROSITE" id="PS51030">
    <property type="entry name" value="NUCLEAR_REC_DBD_2"/>
    <property type="match status" value="1"/>
</dbReference>
<dbReference type="PANTHER" id="PTHR14519:SF5">
    <property type="entry name" value="VITAMIN K EPOXIDE REDUCTASE COMPLEX SUBUNIT 1-LIKE PROTEIN 1"/>
    <property type="match status" value="1"/>
</dbReference>
<evidence type="ECO:0000256" key="2">
    <source>
        <dbReference type="ARBA" id="ARBA00006214"/>
    </source>
</evidence>
<dbReference type="GO" id="GO:0005789">
    <property type="term" value="C:endoplasmic reticulum membrane"/>
    <property type="evidence" value="ECO:0007669"/>
    <property type="project" value="UniProtKB-SubCell"/>
</dbReference>
<evidence type="ECO:0000256" key="8">
    <source>
        <dbReference type="ARBA" id="ARBA00022824"/>
    </source>
</evidence>
<evidence type="ECO:0000256" key="13">
    <source>
        <dbReference type="ARBA" id="ARBA00023125"/>
    </source>
</evidence>
<evidence type="ECO:0000256" key="11">
    <source>
        <dbReference type="ARBA" id="ARBA00023002"/>
    </source>
</evidence>
<evidence type="ECO:0000256" key="1">
    <source>
        <dbReference type="ARBA" id="ARBA00004477"/>
    </source>
</evidence>
<keyword evidence="10 20" id="KW-1133">Transmembrane helix</keyword>
<dbReference type="GO" id="GO:0043565">
    <property type="term" value="F:sequence-specific DNA binding"/>
    <property type="evidence" value="ECO:0007669"/>
    <property type="project" value="InterPro"/>
</dbReference>
<dbReference type="InterPro" id="IPR001628">
    <property type="entry name" value="Znf_hrmn_rcpt"/>
</dbReference>
<dbReference type="Pfam" id="PF07884">
    <property type="entry name" value="VKOR"/>
    <property type="match status" value="1"/>
</dbReference>
<feature type="transmembrane region" description="Helical" evidence="20">
    <location>
        <begin position="6"/>
        <end position="22"/>
    </location>
</feature>
<dbReference type="AlphaFoldDB" id="A0A813P2D1"/>
<evidence type="ECO:0000313" key="23">
    <source>
        <dbReference type="Proteomes" id="UP000663852"/>
    </source>
</evidence>
<dbReference type="Gene3D" id="1.10.565.10">
    <property type="entry name" value="Retinoid X Receptor"/>
    <property type="match status" value="1"/>
</dbReference>
<evidence type="ECO:0000256" key="10">
    <source>
        <dbReference type="ARBA" id="ARBA00022989"/>
    </source>
</evidence>
<evidence type="ECO:0000256" key="7">
    <source>
        <dbReference type="ARBA" id="ARBA00022771"/>
    </source>
</evidence>
<evidence type="ECO:0000256" key="12">
    <source>
        <dbReference type="ARBA" id="ARBA00023015"/>
    </source>
</evidence>
<evidence type="ECO:0000256" key="18">
    <source>
        <dbReference type="ARBA" id="ARBA00023242"/>
    </source>
</evidence>
<keyword evidence="5" id="KW-0874">Quinone</keyword>
<keyword evidence="16" id="KW-0804">Transcription</keyword>
<dbReference type="PRINTS" id="PR00047">
    <property type="entry name" value="STROIDFINGER"/>
</dbReference>
<evidence type="ECO:0000256" key="17">
    <source>
        <dbReference type="ARBA" id="ARBA00023170"/>
    </source>
</evidence>
<keyword evidence="9" id="KW-0862">Zinc</keyword>
<name>A0A813P2D1_ADIRI</name>
<dbReference type="GO" id="GO:0047057">
    <property type="term" value="F:vitamin-K-epoxide reductase (warfarin-sensitive) activity"/>
    <property type="evidence" value="ECO:0007669"/>
    <property type="project" value="UniProtKB-EC"/>
</dbReference>
<evidence type="ECO:0000313" key="22">
    <source>
        <dbReference type="EMBL" id="CAF0744900.1"/>
    </source>
</evidence>
<evidence type="ECO:0000256" key="20">
    <source>
        <dbReference type="SAM" id="Phobius"/>
    </source>
</evidence>
<keyword evidence="13" id="KW-0238">DNA-binding</keyword>
<dbReference type="GO" id="GO:0042373">
    <property type="term" value="P:vitamin K metabolic process"/>
    <property type="evidence" value="ECO:0007669"/>
    <property type="project" value="InterPro"/>
</dbReference>
<reference evidence="22" key="1">
    <citation type="submission" date="2021-02" db="EMBL/GenBank/DDBJ databases">
        <authorList>
            <person name="Nowell W R."/>
        </authorList>
    </citation>
    <scope>NUCLEOTIDE SEQUENCE</scope>
</reference>
<keyword evidence="17" id="KW-0675">Receptor</keyword>
<dbReference type="SMART" id="SM00756">
    <property type="entry name" value="VKc"/>
    <property type="match status" value="1"/>
</dbReference>
<dbReference type="CDD" id="cd12917">
    <property type="entry name" value="VKOR_euk"/>
    <property type="match status" value="1"/>
</dbReference>
<feature type="domain" description="Nuclear receptor" evidence="21">
    <location>
        <begin position="163"/>
        <end position="239"/>
    </location>
</feature>
<keyword evidence="19" id="KW-0676">Redox-active center</keyword>
<dbReference type="Gene3D" id="3.30.50.10">
    <property type="entry name" value="Erythroid Transcription Factor GATA-1, subunit A"/>
    <property type="match status" value="1"/>
</dbReference>
<keyword evidence="8" id="KW-0256">Endoplasmic reticulum</keyword>
<comment type="similarity">
    <text evidence="2">Belongs to the VKOR family.</text>
</comment>
<accession>A0A813P2D1</accession>
<evidence type="ECO:0000256" key="9">
    <source>
        <dbReference type="ARBA" id="ARBA00022833"/>
    </source>
</evidence>
<dbReference type="GO" id="GO:0048038">
    <property type="term" value="F:quinone binding"/>
    <property type="evidence" value="ECO:0007669"/>
    <property type="project" value="UniProtKB-KW"/>
</dbReference>
<comment type="subcellular location">
    <subcellularLocation>
        <location evidence="1">Endoplasmic reticulum membrane</location>
        <topology evidence="1">Multi-pass membrane protein</topology>
    </subcellularLocation>
</comment>
<dbReference type="SUPFAM" id="SSF48508">
    <property type="entry name" value="Nuclear receptor ligand-binding domain"/>
    <property type="match status" value="1"/>
</dbReference>
<keyword evidence="12" id="KW-0805">Transcription regulation</keyword>
<keyword evidence="11" id="KW-0560">Oxidoreductase</keyword>
<dbReference type="GO" id="GO:0008270">
    <property type="term" value="F:zinc ion binding"/>
    <property type="evidence" value="ECO:0007669"/>
    <property type="project" value="UniProtKB-KW"/>
</dbReference>
<evidence type="ECO:0000256" key="5">
    <source>
        <dbReference type="ARBA" id="ARBA00022719"/>
    </source>
</evidence>
<evidence type="ECO:0000259" key="21">
    <source>
        <dbReference type="PROSITE" id="PS51030"/>
    </source>
</evidence>
<gene>
    <name evidence="22" type="ORF">EDS130_LOCUS1964</name>
</gene>
<dbReference type="SUPFAM" id="SSF57716">
    <property type="entry name" value="Glucocorticoid receptor-like (DNA-binding domain)"/>
    <property type="match status" value="1"/>
</dbReference>
<dbReference type="InterPro" id="IPR035500">
    <property type="entry name" value="NHR-like_dom_sf"/>
</dbReference>
<evidence type="ECO:0000256" key="15">
    <source>
        <dbReference type="ARBA" id="ARBA00023157"/>
    </source>
</evidence>
<dbReference type="InterPro" id="IPR013088">
    <property type="entry name" value="Znf_NHR/GATA"/>
</dbReference>
<organism evidence="22 23">
    <name type="scientific">Adineta ricciae</name>
    <name type="common">Rotifer</name>
    <dbReference type="NCBI Taxonomy" id="249248"/>
    <lineage>
        <taxon>Eukaryota</taxon>
        <taxon>Metazoa</taxon>
        <taxon>Spiralia</taxon>
        <taxon>Gnathifera</taxon>
        <taxon>Rotifera</taxon>
        <taxon>Eurotatoria</taxon>
        <taxon>Bdelloidea</taxon>
        <taxon>Adinetida</taxon>
        <taxon>Adinetidae</taxon>
        <taxon>Adineta</taxon>
    </lineage>
</organism>
<dbReference type="EC" id="1.17.4.4" evidence="3"/>
<proteinExistence type="inferred from homology"/>
<evidence type="ECO:0000256" key="14">
    <source>
        <dbReference type="ARBA" id="ARBA00023136"/>
    </source>
</evidence>
<evidence type="ECO:0000256" key="3">
    <source>
        <dbReference type="ARBA" id="ARBA00012278"/>
    </source>
</evidence>
<protein>
    <recommendedName>
        <fullName evidence="3">vitamin-K-epoxide reductase (warfarin-sensitive)</fullName>
        <ecNumber evidence="3">1.17.4.4</ecNumber>
    </recommendedName>
</protein>
<dbReference type="Proteomes" id="UP000663852">
    <property type="component" value="Unassembled WGS sequence"/>
</dbReference>
<keyword evidence="7" id="KW-0863">Zinc-finger</keyword>
<keyword evidence="14 20" id="KW-0472">Membrane</keyword>
<keyword evidence="6" id="KW-0479">Metal-binding</keyword>
<keyword evidence="18" id="KW-0539">Nucleus</keyword>
<dbReference type="EMBL" id="CAJNOJ010000004">
    <property type="protein sequence ID" value="CAF0744900.1"/>
    <property type="molecule type" value="Genomic_DNA"/>
</dbReference>
<keyword evidence="4 20" id="KW-0812">Transmembrane</keyword>
<dbReference type="InterPro" id="IPR042406">
    <property type="entry name" value="VKORC1/VKORC1L1"/>
</dbReference>
<dbReference type="InterPro" id="IPR012932">
    <property type="entry name" value="VKOR"/>
</dbReference>